<evidence type="ECO:0000313" key="4">
    <source>
        <dbReference type="EMBL" id="KAK4540454.1"/>
    </source>
</evidence>
<accession>A0AAV9J666</accession>
<dbReference type="PANTHER" id="PTHR16099">
    <property type="entry name" value="8-OXO-DGTP DIPHOSPHATES NUDT15"/>
    <property type="match status" value="1"/>
</dbReference>
<dbReference type="InterPro" id="IPR015797">
    <property type="entry name" value="NUDIX_hydrolase-like_dom_sf"/>
</dbReference>
<dbReference type="SUPFAM" id="SSF55811">
    <property type="entry name" value="Nudix"/>
    <property type="match status" value="1"/>
</dbReference>
<reference evidence="4 5" key="1">
    <citation type="submission" date="2021-11" db="EMBL/GenBank/DDBJ databases">
        <title>Black yeast isolated from Biological Soil Crust.</title>
        <authorList>
            <person name="Kurbessoian T."/>
        </authorList>
    </citation>
    <scope>NUCLEOTIDE SEQUENCE [LARGE SCALE GENOMIC DNA]</scope>
    <source>
        <strain evidence="4 5">CCFEE 5522</strain>
    </source>
</reference>
<keyword evidence="5" id="KW-1185">Reference proteome</keyword>
<dbReference type="GO" id="GO:0005829">
    <property type="term" value="C:cytosol"/>
    <property type="evidence" value="ECO:0007669"/>
    <property type="project" value="TreeGrafter"/>
</dbReference>
<dbReference type="AlphaFoldDB" id="A0AAV9J666"/>
<comment type="caution">
    <text evidence="4">The sequence shown here is derived from an EMBL/GenBank/DDBJ whole genome shotgun (WGS) entry which is preliminary data.</text>
</comment>
<dbReference type="Proteomes" id="UP001324427">
    <property type="component" value="Unassembled WGS sequence"/>
</dbReference>
<comment type="similarity">
    <text evidence="2">Belongs to the Nudix hydrolase family.</text>
</comment>
<evidence type="ECO:0000259" key="3">
    <source>
        <dbReference type="PROSITE" id="PS51462"/>
    </source>
</evidence>
<gene>
    <name evidence="4" type="ORF">LTR36_009200</name>
</gene>
<dbReference type="PRINTS" id="PR00502">
    <property type="entry name" value="NUDIXFAMILY"/>
</dbReference>
<dbReference type="CDD" id="cd04678">
    <property type="entry name" value="NUDIX_MTH2_Nudt15"/>
    <property type="match status" value="1"/>
</dbReference>
<feature type="domain" description="Nudix hydrolase" evidence="3">
    <location>
        <begin position="1"/>
        <end position="112"/>
    </location>
</feature>
<dbReference type="Gene3D" id="3.90.79.10">
    <property type="entry name" value="Nucleoside Triphosphate Pyrophosphohydrolase"/>
    <property type="match status" value="1"/>
</dbReference>
<organism evidence="4 5">
    <name type="scientific">Oleoguttula mirabilis</name>
    <dbReference type="NCBI Taxonomy" id="1507867"/>
    <lineage>
        <taxon>Eukaryota</taxon>
        <taxon>Fungi</taxon>
        <taxon>Dikarya</taxon>
        <taxon>Ascomycota</taxon>
        <taxon>Pezizomycotina</taxon>
        <taxon>Dothideomycetes</taxon>
        <taxon>Dothideomycetidae</taxon>
        <taxon>Mycosphaerellales</taxon>
        <taxon>Teratosphaeriaceae</taxon>
        <taxon>Oleoguttula</taxon>
    </lineage>
</organism>
<name>A0AAV9J666_9PEZI</name>
<dbReference type="InterPro" id="IPR020084">
    <property type="entry name" value="NUDIX_hydrolase_CS"/>
</dbReference>
<dbReference type="InterPro" id="IPR020476">
    <property type="entry name" value="Nudix_hydrolase"/>
</dbReference>
<dbReference type="PANTHER" id="PTHR16099:SF5">
    <property type="entry name" value="NUCLEOTIDE TRIPHOSPHATE DIPHOSPHATASE NUDT15"/>
    <property type="match status" value="1"/>
</dbReference>
<dbReference type="GO" id="GO:0035539">
    <property type="term" value="F:8-oxo-7,8-dihydrodeoxyguanosine triphosphate pyrophosphatase activity"/>
    <property type="evidence" value="ECO:0007669"/>
    <property type="project" value="TreeGrafter"/>
</dbReference>
<evidence type="ECO:0000313" key="5">
    <source>
        <dbReference type="Proteomes" id="UP001324427"/>
    </source>
</evidence>
<dbReference type="PROSITE" id="PS51462">
    <property type="entry name" value="NUDIX"/>
    <property type="match status" value="1"/>
</dbReference>
<dbReference type="PROSITE" id="PS00893">
    <property type="entry name" value="NUDIX_BOX"/>
    <property type="match status" value="1"/>
</dbReference>
<sequence>MEQVRTYALPGGHLEHGETFEQCAAREVVEETGLGMHDIRFFTATNSVFKESGKHYVTIFMTAVADLDKGGSEPEAQRMEPDKCQGWEWRTLGETREMERTGSGLFQPLVDLMEQRPDLCRTLEK</sequence>
<keyword evidence="1 2" id="KW-0378">Hydrolase</keyword>
<dbReference type="InterPro" id="IPR000086">
    <property type="entry name" value="NUDIX_hydrolase_dom"/>
</dbReference>
<evidence type="ECO:0000256" key="2">
    <source>
        <dbReference type="RuleBase" id="RU003476"/>
    </source>
</evidence>
<evidence type="ECO:0000256" key="1">
    <source>
        <dbReference type="ARBA" id="ARBA00022801"/>
    </source>
</evidence>
<dbReference type="FunFam" id="3.90.79.10:FF:000060">
    <property type="entry name" value="Nudix hydrolase 1"/>
    <property type="match status" value="1"/>
</dbReference>
<dbReference type="GO" id="GO:0006203">
    <property type="term" value="P:dGTP catabolic process"/>
    <property type="evidence" value="ECO:0007669"/>
    <property type="project" value="TreeGrafter"/>
</dbReference>
<dbReference type="EMBL" id="JAVFHQ010000067">
    <property type="protein sequence ID" value="KAK4540454.1"/>
    <property type="molecule type" value="Genomic_DNA"/>
</dbReference>
<proteinExistence type="inferred from homology"/>
<protein>
    <recommendedName>
        <fullName evidence="3">Nudix hydrolase domain-containing protein</fullName>
    </recommendedName>
</protein>
<dbReference type="Pfam" id="PF00293">
    <property type="entry name" value="NUDIX"/>
    <property type="match status" value="1"/>
</dbReference>